<feature type="region of interest" description="Disordered" evidence="1">
    <location>
        <begin position="59"/>
        <end position="86"/>
    </location>
</feature>
<keyword evidence="3" id="KW-1185">Reference proteome</keyword>
<reference evidence="2 3" key="1">
    <citation type="submission" date="2023-09" db="EMBL/GenBank/DDBJ databases">
        <title>Genomes of two closely related lineages of the louse Polyplax serrata with different host specificities.</title>
        <authorList>
            <person name="Martinu J."/>
            <person name="Tarabai H."/>
            <person name="Stefka J."/>
            <person name="Hypsa V."/>
        </authorList>
    </citation>
    <scope>NUCLEOTIDE SEQUENCE [LARGE SCALE GENOMIC DNA]</scope>
    <source>
        <strain evidence="2">98ZLc_SE</strain>
    </source>
</reference>
<evidence type="ECO:0000313" key="2">
    <source>
        <dbReference type="EMBL" id="KAK6635856.1"/>
    </source>
</evidence>
<proteinExistence type="predicted"/>
<evidence type="ECO:0000256" key="1">
    <source>
        <dbReference type="SAM" id="MobiDB-lite"/>
    </source>
</evidence>
<name>A0ABR1B9I1_POLSC</name>
<evidence type="ECO:0000313" key="3">
    <source>
        <dbReference type="Proteomes" id="UP001359485"/>
    </source>
</evidence>
<accession>A0ABR1B9I1</accession>
<dbReference type="Proteomes" id="UP001359485">
    <property type="component" value="Unassembled WGS sequence"/>
</dbReference>
<comment type="caution">
    <text evidence="2">The sequence shown here is derived from an EMBL/GenBank/DDBJ whole genome shotgun (WGS) entry which is preliminary data.</text>
</comment>
<protein>
    <submittedName>
        <fullName evidence="2">Uncharacterized protein</fullName>
    </submittedName>
</protein>
<dbReference type="EMBL" id="JAWJWF010000003">
    <property type="protein sequence ID" value="KAK6635856.1"/>
    <property type="molecule type" value="Genomic_DNA"/>
</dbReference>
<sequence length="121" mass="14074">MLTKREDHPPQKDVDLIEVLWKQDVDLGFSLNTFTIPKEEIQKKVFDEEDIEKLKALEALKKDKSEEEQEEIGKDENDGTDGLDPWSGLSYRVDLETGIKLDWETAEALVKGERKEKRKKD</sequence>
<organism evidence="2 3">
    <name type="scientific">Polyplax serrata</name>
    <name type="common">Common mouse louse</name>
    <dbReference type="NCBI Taxonomy" id="468196"/>
    <lineage>
        <taxon>Eukaryota</taxon>
        <taxon>Metazoa</taxon>
        <taxon>Ecdysozoa</taxon>
        <taxon>Arthropoda</taxon>
        <taxon>Hexapoda</taxon>
        <taxon>Insecta</taxon>
        <taxon>Pterygota</taxon>
        <taxon>Neoptera</taxon>
        <taxon>Paraneoptera</taxon>
        <taxon>Psocodea</taxon>
        <taxon>Troctomorpha</taxon>
        <taxon>Phthiraptera</taxon>
        <taxon>Anoplura</taxon>
        <taxon>Polyplacidae</taxon>
        <taxon>Polyplax</taxon>
    </lineage>
</organism>
<feature type="compositionally biased region" description="Basic and acidic residues" evidence="1">
    <location>
        <begin position="59"/>
        <end position="77"/>
    </location>
</feature>
<gene>
    <name evidence="2" type="ORF">RUM44_001110</name>
</gene>